<organism evidence="2 3">
    <name type="scientific">Clostridium perfringens</name>
    <dbReference type="NCBI Taxonomy" id="1502"/>
    <lineage>
        <taxon>Bacteria</taxon>
        <taxon>Bacillati</taxon>
        <taxon>Bacillota</taxon>
        <taxon>Clostridia</taxon>
        <taxon>Eubacteriales</taxon>
        <taxon>Clostridiaceae</taxon>
        <taxon>Clostridium</taxon>
    </lineage>
</organism>
<evidence type="ECO:0000259" key="1">
    <source>
        <dbReference type="PROSITE" id="PS51186"/>
    </source>
</evidence>
<dbReference type="GO" id="GO:0016747">
    <property type="term" value="F:acyltransferase activity, transferring groups other than amino-acyl groups"/>
    <property type="evidence" value="ECO:0007669"/>
    <property type="project" value="InterPro"/>
</dbReference>
<reference evidence="2 3" key="1">
    <citation type="submission" date="2016-01" db="EMBL/GenBank/DDBJ databases">
        <authorList>
            <person name="Oliw E.H."/>
        </authorList>
    </citation>
    <scope>NUCLEOTIDE SEQUENCE [LARGE SCALE GENOMIC DNA]</scope>
    <source>
        <strain evidence="2 3">MJR7757A</strain>
    </source>
</reference>
<accession>A0A133MU85</accession>
<dbReference type="Proteomes" id="UP000070646">
    <property type="component" value="Unassembled WGS sequence"/>
</dbReference>
<name>A0A133MU85_CLOPF</name>
<dbReference type="EMBL" id="LRPU01000159">
    <property type="protein sequence ID" value="KXA07602.1"/>
    <property type="molecule type" value="Genomic_DNA"/>
</dbReference>
<dbReference type="SUPFAM" id="SSF55729">
    <property type="entry name" value="Acyl-CoA N-acyltransferases (Nat)"/>
    <property type="match status" value="1"/>
</dbReference>
<dbReference type="InterPro" id="IPR016181">
    <property type="entry name" value="Acyl_CoA_acyltransferase"/>
</dbReference>
<evidence type="ECO:0000313" key="2">
    <source>
        <dbReference type="EMBL" id="KXA07602.1"/>
    </source>
</evidence>
<dbReference type="PATRIC" id="fig|1502.174.peg.2632"/>
<dbReference type="PROSITE" id="PS51186">
    <property type="entry name" value="GNAT"/>
    <property type="match status" value="1"/>
</dbReference>
<dbReference type="CDD" id="cd04301">
    <property type="entry name" value="NAT_SF"/>
    <property type="match status" value="1"/>
</dbReference>
<dbReference type="RefSeq" id="WP_060796506.1">
    <property type="nucleotide sequence ID" value="NZ_CATNWN010000004.1"/>
</dbReference>
<proteinExistence type="predicted"/>
<comment type="caution">
    <text evidence="2">The sequence shown here is derived from an EMBL/GenBank/DDBJ whole genome shotgun (WGS) entry which is preliminary data.</text>
</comment>
<dbReference type="InterPro" id="IPR000182">
    <property type="entry name" value="GNAT_dom"/>
</dbReference>
<dbReference type="Gene3D" id="3.40.630.30">
    <property type="match status" value="1"/>
</dbReference>
<protein>
    <submittedName>
        <fullName evidence="2">Acetyltransferase, GNAT family</fullName>
    </submittedName>
</protein>
<dbReference type="AlphaFoldDB" id="A0A133MU85"/>
<evidence type="ECO:0000313" key="3">
    <source>
        <dbReference type="Proteomes" id="UP000070646"/>
    </source>
</evidence>
<feature type="domain" description="N-acetyltransferase" evidence="1">
    <location>
        <begin position="3"/>
        <end position="140"/>
    </location>
</feature>
<gene>
    <name evidence="2" type="ORF">HMPREF3222_02610</name>
</gene>
<sequence>MNKVIRFANQKDLKATMEFDLHKNEEVISNKIDMKEVIVAELDNQVVGCLKIEYIWTHIPFISYIVVKDGLRGSGIGESLLNFLEEYLKKEKNSEFLLSSSMTDASKAQKWHIRRGFEECGFITSINENNVGEVFFRKNL</sequence>
<dbReference type="Pfam" id="PF00583">
    <property type="entry name" value="Acetyltransf_1"/>
    <property type="match status" value="1"/>
</dbReference>
<keyword evidence="2" id="KW-0808">Transferase</keyword>